<comment type="caution">
    <text evidence="1">The sequence shown here is derived from an EMBL/GenBank/DDBJ whole genome shotgun (WGS) entry which is preliminary data.</text>
</comment>
<organism evidence="1 2">
    <name type="scientific">Neorhodopirellula pilleata</name>
    <dbReference type="NCBI Taxonomy" id="2714738"/>
    <lineage>
        <taxon>Bacteria</taxon>
        <taxon>Pseudomonadati</taxon>
        <taxon>Planctomycetota</taxon>
        <taxon>Planctomycetia</taxon>
        <taxon>Pirellulales</taxon>
        <taxon>Pirellulaceae</taxon>
        <taxon>Neorhodopirellula</taxon>
    </lineage>
</organism>
<name>A0A5C5ZGC1_9BACT</name>
<accession>A0A5C5ZGC1</accession>
<keyword evidence="2" id="KW-1185">Reference proteome</keyword>
<dbReference type="EMBL" id="SJPM01000036">
    <property type="protein sequence ID" value="TWT86364.1"/>
    <property type="molecule type" value="Genomic_DNA"/>
</dbReference>
<protein>
    <submittedName>
        <fullName evidence="1">Uncharacterized protein</fullName>
    </submittedName>
</protein>
<dbReference type="AlphaFoldDB" id="A0A5C5ZGC1"/>
<reference evidence="1 2" key="1">
    <citation type="submission" date="2019-02" db="EMBL/GenBank/DDBJ databases">
        <title>Deep-cultivation of Planctomycetes and their phenomic and genomic characterization uncovers novel biology.</title>
        <authorList>
            <person name="Wiegand S."/>
            <person name="Jogler M."/>
            <person name="Boedeker C."/>
            <person name="Pinto D."/>
            <person name="Vollmers J."/>
            <person name="Rivas-Marin E."/>
            <person name="Kohn T."/>
            <person name="Peeters S.H."/>
            <person name="Heuer A."/>
            <person name="Rast P."/>
            <person name="Oberbeckmann S."/>
            <person name="Bunk B."/>
            <person name="Jeske O."/>
            <person name="Meyerdierks A."/>
            <person name="Storesund J.E."/>
            <person name="Kallscheuer N."/>
            <person name="Luecker S."/>
            <person name="Lage O.M."/>
            <person name="Pohl T."/>
            <person name="Merkel B.J."/>
            <person name="Hornburger P."/>
            <person name="Mueller R.-W."/>
            <person name="Bruemmer F."/>
            <person name="Labrenz M."/>
            <person name="Spormann A.M."/>
            <person name="Op Den Camp H."/>
            <person name="Overmann J."/>
            <person name="Amann R."/>
            <person name="Jetten M.S.M."/>
            <person name="Mascher T."/>
            <person name="Medema M.H."/>
            <person name="Devos D.P."/>
            <person name="Kaster A.-K."/>
            <person name="Ovreas L."/>
            <person name="Rohde M."/>
            <person name="Galperin M.Y."/>
            <person name="Jogler C."/>
        </authorList>
    </citation>
    <scope>NUCLEOTIDE SEQUENCE [LARGE SCALE GENOMIC DNA]</scope>
    <source>
        <strain evidence="1 2">Pla100</strain>
    </source>
</reference>
<evidence type="ECO:0000313" key="2">
    <source>
        <dbReference type="Proteomes" id="UP000316213"/>
    </source>
</evidence>
<proteinExistence type="predicted"/>
<evidence type="ECO:0000313" key="1">
    <source>
        <dbReference type="EMBL" id="TWT86364.1"/>
    </source>
</evidence>
<dbReference type="Proteomes" id="UP000316213">
    <property type="component" value="Unassembled WGS sequence"/>
</dbReference>
<sequence length="170" mass="18543">MQRKTTTTFQTSIAALLIATAGVAFLASIVRKSLENKPSAQPLIAKTLPFRSKRGFSDSFAMTPQRRHAEMERLVNTRMASFYQSLAELIANGLGEDPSFVTVTGINRTQPDGPITIDVHWRDSRAPDSLVLHPIDSDLFRVSVPSPDGSPDRPLTINLQAIEDGEPNGG</sequence>
<gene>
    <name evidence="1" type="ORF">Pla100_61130</name>
</gene>